<dbReference type="RefSeq" id="WP_220510057.1">
    <property type="nucleotide sequence ID" value="NZ_JACJIA010000010.1"/>
</dbReference>
<evidence type="ECO:0000313" key="3">
    <source>
        <dbReference type="EMBL" id="MBA8954938.1"/>
    </source>
</evidence>
<evidence type="ECO:0000256" key="1">
    <source>
        <dbReference type="SAM" id="MobiDB-lite"/>
    </source>
</evidence>
<dbReference type="Proteomes" id="UP000572680">
    <property type="component" value="Unassembled WGS sequence"/>
</dbReference>
<proteinExistence type="predicted"/>
<keyword evidence="4" id="KW-1185">Reference proteome</keyword>
<dbReference type="Pfam" id="PF13569">
    <property type="entry name" value="DUF4132"/>
    <property type="match status" value="1"/>
</dbReference>
<organism evidence="3 4">
    <name type="scientific">Actinomadura namibiensis</name>
    <dbReference type="NCBI Taxonomy" id="182080"/>
    <lineage>
        <taxon>Bacteria</taxon>
        <taxon>Bacillati</taxon>
        <taxon>Actinomycetota</taxon>
        <taxon>Actinomycetes</taxon>
        <taxon>Streptosporangiales</taxon>
        <taxon>Thermomonosporaceae</taxon>
        <taxon>Actinomadura</taxon>
    </lineage>
</organism>
<dbReference type="EMBL" id="JACJIA010000010">
    <property type="protein sequence ID" value="MBA8954938.1"/>
    <property type="molecule type" value="Genomic_DNA"/>
</dbReference>
<protein>
    <recommendedName>
        <fullName evidence="2">DUF4132 domain-containing protein</fullName>
    </recommendedName>
</protein>
<accession>A0A7W3LV85</accession>
<feature type="region of interest" description="Disordered" evidence="1">
    <location>
        <begin position="831"/>
        <end position="855"/>
    </location>
</feature>
<name>A0A7W3LV85_ACTNM</name>
<comment type="caution">
    <text evidence="3">The sequence shown here is derived from an EMBL/GenBank/DDBJ whole genome shotgun (WGS) entry which is preliminary data.</text>
</comment>
<reference evidence="3 4" key="1">
    <citation type="submission" date="2020-08" db="EMBL/GenBank/DDBJ databases">
        <title>Genomic Encyclopedia of Type Strains, Phase IV (KMG-IV): sequencing the most valuable type-strain genomes for metagenomic binning, comparative biology and taxonomic classification.</title>
        <authorList>
            <person name="Goeker M."/>
        </authorList>
    </citation>
    <scope>NUCLEOTIDE SEQUENCE [LARGE SCALE GENOMIC DNA]</scope>
    <source>
        <strain evidence="3 4">DSM 44197</strain>
    </source>
</reference>
<dbReference type="AlphaFoldDB" id="A0A7W3LV85"/>
<feature type="region of interest" description="Disordered" evidence="1">
    <location>
        <begin position="376"/>
        <end position="395"/>
    </location>
</feature>
<feature type="domain" description="DUF4132" evidence="2">
    <location>
        <begin position="837"/>
        <end position="1014"/>
    </location>
</feature>
<evidence type="ECO:0000313" key="4">
    <source>
        <dbReference type="Proteomes" id="UP000572680"/>
    </source>
</evidence>
<evidence type="ECO:0000259" key="2">
    <source>
        <dbReference type="Pfam" id="PF13569"/>
    </source>
</evidence>
<dbReference type="InterPro" id="IPR025406">
    <property type="entry name" value="DUF4132"/>
</dbReference>
<gene>
    <name evidence="3" type="ORF">HNR61_006595</name>
</gene>
<sequence>MPETLTPQDENTLALPEEWAGRTHPRRDGHAVNAAVDVRIRDSAGAALRRVVAKARPALDSLLAGRAGEPDLAEAARRYLDGEADPAGAAAVAAVVGLAGVEGATPGVFVDGWVREHGLAFAACAVVERDGLATERAAGGDWRGAWVGVVRGVELPREDGRLRRMRALLAVAGEDDHREAVARLAGLRTTPQRREWTAYLVPGRPDWLAEVDDLTARPPGSDRELLLSTLAPEHLGLFGDRLLLAWGEATPAMLATLLDGLGPAALPLLLRTYDHDRVDAAALRLVLQAISAIPTDEAFRALLERRDRRFAGPALLAAARRFPERALRTCAAEAAAPDVADLLAAHLRAHPRLRDADLPADVRAVVETLEAAGGRVPDAAPEDLPEPLVSPPWTRARPNAEPVVVKGLKPLGEPRVVWSEGERESWAAPHPFGDRWTGPDTDWAEAVRQFTERRLKWRDGVDLLQLAPVELVRPLVGGWWGAGLASGGDVPWLRTVVARFEIDAFPVAMAAVKASSGDCGEILLPYLDADVARLMAGGLEKGKRIRPAAEAWFERHGADAARPLVPAALGKPGGKARRDAERALLFLVDRAGADAVVAVAREYGDRAADAVAGLAARDPLATLPEPMPSIGIWADPAVLPPVLLRGRERALPLAATGHLITMLAISRPDAPYPLLAEVREACDPASLAAFGWALFREWEQGGSPAGGGWALAQLALTGDDDTVRRLTPIIRAWPGENGHHKAVVGLDVLAAIGTETALTHLHGIAQKVKFKALRTRAQEKIGEVAERLGLTAEQLADRLVPDFGLDAGGSMVLDYGPRRFTVGFDEQLRPFVRDDSGKPRKALPKPGAKDDPEPAEAAYQRFAQMKKDVRAIASGEVHRMERAMVTGRRWTAEEFRTHVVGHPLIRHLARRLVWQAGGTAFRVAEDGTFADVDDEAFDLPDAAPVRLPHPLHLGEDLKAWAEVFADYEILQPFPQLGRPVHTLTDTERAATALTRFGTVTVPVGKVLGLTRRGWERGTPLDAGGERWISKPLPGGLHAVAALRPGISVGFAADSGDQTIEDLWIGPEPTDRAFGDPRPLGEPDPAAVSEVIADLTALTQ</sequence>